<dbReference type="Proteomes" id="UP001143474">
    <property type="component" value="Unassembled WGS sequence"/>
</dbReference>
<name>A0A9W6MI06_9ACTN</name>
<evidence type="ECO:0000256" key="1">
    <source>
        <dbReference type="SAM" id="MobiDB-lite"/>
    </source>
</evidence>
<keyword evidence="3" id="KW-1185">Reference proteome</keyword>
<comment type="caution">
    <text evidence="2">The sequence shown here is derived from an EMBL/GenBank/DDBJ whole genome shotgun (WGS) entry which is preliminary data.</text>
</comment>
<reference evidence="2" key="2">
    <citation type="submission" date="2023-01" db="EMBL/GenBank/DDBJ databases">
        <authorList>
            <person name="Sun Q."/>
            <person name="Evtushenko L."/>
        </authorList>
    </citation>
    <scope>NUCLEOTIDE SEQUENCE</scope>
    <source>
        <strain evidence="2">VKM Ac-2007</strain>
    </source>
</reference>
<gene>
    <name evidence="2" type="ORF">GCM10017600_81540</name>
</gene>
<feature type="region of interest" description="Disordered" evidence="1">
    <location>
        <begin position="59"/>
        <end position="82"/>
    </location>
</feature>
<evidence type="ECO:0000313" key="3">
    <source>
        <dbReference type="Proteomes" id="UP001143474"/>
    </source>
</evidence>
<organism evidence="2 3">
    <name type="scientific">Streptosporangium carneum</name>
    <dbReference type="NCBI Taxonomy" id="47481"/>
    <lineage>
        <taxon>Bacteria</taxon>
        <taxon>Bacillati</taxon>
        <taxon>Actinomycetota</taxon>
        <taxon>Actinomycetes</taxon>
        <taxon>Streptosporangiales</taxon>
        <taxon>Streptosporangiaceae</taxon>
        <taxon>Streptosporangium</taxon>
    </lineage>
</organism>
<evidence type="ECO:0000313" key="2">
    <source>
        <dbReference type="EMBL" id="GLK14742.1"/>
    </source>
</evidence>
<sequence length="82" mass="8812">MKRLHVLAAGIMAGSQRWAPDSIALFGGWPGASSDCVGNDKNDRADWVVIGYCPSDMTKAPRRPPGAFKRTTGRRPPVTSPC</sequence>
<protein>
    <submittedName>
        <fullName evidence="2">Uncharacterized protein</fullName>
    </submittedName>
</protein>
<proteinExistence type="predicted"/>
<reference evidence="2" key="1">
    <citation type="journal article" date="2014" name="Int. J. Syst. Evol. Microbiol.">
        <title>Complete genome sequence of Corynebacterium casei LMG S-19264T (=DSM 44701T), isolated from a smear-ripened cheese.</title>
        <authorList>
            <consortium name="US DOE Joint Genome Institute (JGI-PGF)"/>
            <person name="Walter F."/>
            <person name="Albersmeier A."/>
            <person name="Kalinowski J."/>
            <person name="Ruckert C."/>
        </authorList>
    </citation>
    <scope>NUCLEOTIDE SEQUENCE</scope>
    <source>
        <strain evidence="2">VKM Ac-2007</strain>
    </source>
</reference>
<dbReference type="AlphaFoldDB" id="A0A9W6MI06"/>
<dbReference type="EMBL" id="BSEV01000036">
    <property type="protein sequence ID" value="GLK14742.1"/>
    <property type="molecule type" value="Genomic_DNA"/>
</dbReference>
<accession>A0A9W6MI06</accession>